<feature type="compositionally biased region" description="Polar residues" evidence="1">
    <location>
        <begin position="1"/>
        <end position="11"/>
    </location>
</feature>
<reference evidence="2 3" key="1">
    <citation type="journal article" date="2016" name="Mol. Biol. Evol.">
        <title>Comparative Genomics of Early-Diverging Mushroom-Forming Fungi Provides Insights into the Origins of Lignocellulose Decay Capabilities.</title>
        <authorList>
            <person name="Nagy L.G."/>
            <person name="Riley R."/>
            <person name="Tritt A."/>
            <person name="Adam C."/>
            <person name="Daum C."/>
            <person name="Floudas D."/>
            <person name="Sun H."/>
            <person name="Yadav J.S."/>
            <person name="Pangilinan J."/>
            <person name="Larsson K.H."/>
            <person name="Matsuura K."/>
            <person name="Barry K."/>
            <person name="Labutti K."/>
            <person name="Kuo R."/>
            <person name="Ohm R.A."/>
            <person name="Bhattacharya S.S."/>
            <person name="Shirouzu T."/>
            <person name="Yoshinaga Y."/>
            <person name="Martin F.M."/>
            <person name="Grigoriev I.V."/>
            <person name="Hibbett D.S."/>
        </authorList>
    </citation>
    <scope>NUCLEOTIDE SEQUENCE [LARGE SCALE GENOMIC DNA]</scope>
    <source>
        <strain evidence="2 3">HHB14362 ss-1</strain>
    </source>
</reference>
<dbReference type="Proteomes" id="UP000076761">
    <property type="component" value="Unassembled WGS sequence"/>
</dbReference>
<organism evidence="2 3">
    <name type="scientific">Neolentinus lepideus HHB14362 ss-1</name>
    <dbReference type="NCBI Taxonomy" id="1314782"/>
    <lineage>
        <taxon>Eukaryota</taxon>
        <taxon>Fungi</taxon>
        <taxon>Dikarya</taxon>
        <taxon>Basidiomycota</taxon>
        <taxon>Agaricomycotina</taxon>
        <taxon>Agaricomycetes</taxon>
        <taxon>Gloeophyllales</taxon>
        <taxon>Gloeophyllaceae</taxon>
        <taxon>Neolentinus</taxon>
    </lineage>
</organism>
<accession>A0A165VLT6</accession>
<evidence type="ECO:0000313" key="3">
    <source>
        <dbReference type="Proteomes" id="UP000076761"/>
    </source>
</evidence>
<proteinExistence type="predicted"/>
<evidence type="ECO:0000313" key="2">
    <source>
        <dbReference type="EMBL" id="KZT29862.1"/>
    </source>
</evidence>
<dbReference type="EMBL" id="KV425553">
    <property type="protein sequence ID" value="KZT29862.1"/>
    <property type="molecule type" value="Genomic_DNA"/>
</dbReference>
<dbReference type="AlphaFoldDB" id="A0A165VLT6"/>
<feature type="compositionally biased region" description="Basic and acidic residues" evidence="1">
    <location>
        <begin position="220"/>
        <end position="230"/>
    </location>
</feature>
<keyword evidence="3" id="KW-1185">Reference proteome</keyword>
<feature type="compositionally biased region" description="Pro residues" evidence="1">
    <location>
        <begin position="37"/>
        <end position="51"/>
    </location>
</feature>
<sequence>MSSNNSVSVQHSKPIPIDSHRRRSPSRDSNSSASPSSPFPLTTPPALPLPINPRVANNSGVSPTSPILSYFLSQSPTKGTNPETLPFRARGFGSAAVEDEDEPLSVDGSATAAGHARRASTAYAGRFSQQPPFVLPNPQPAPPDNRGAGLLRRLSLSSAFARPNVPGSAQTPTNAHVAHPAPSTPNSASVVAESVSRRKGRSATVNAGTNRRAPSPMGERILKGHFDGFN</sequence>
<feature type="region of interest" description="Disordered" evidence="1">
    <location>
        <begin position="127"/>
        <end position="149"/>
    </location>
</feature>
<feature type="compositionally biased region" description="Pro residues" evidence="1">
    <location>
        <begin position="133"/>
        <end position="143"/>
    </location>
</feature>
<evidence type="ECO:0000256" key="1">
    <source>
        <dbReference type="SAM" id="MobiDB-lite"/>
    </source>
</evidence>
<feature type="compositionally biased region" description="Polar residues" evidence="1">
    <location>
        <begin position="55"/>
        <end position="64"/>
    </location>
</feature>
<name>A0A165VLT6_9AGAM</name>
<feature type="region of interest" description="Disordered" evidence="1">
    <location>
        <begin position="161"/>
        <end position="230"/>
    </location>
</feature>
<protein>
    <submittedName>
        <fullName evidence="2">Uncharacterized protein</fullName>
    </submittedName>
</protein>
<feature type="region of interest" description="Disordered" evidence="1">
    <location>
        <begin position="1"/>
        <end position="64"/>
    </location>
</feature>
<dbReference type="InParanoid" id="A0A165VLT6"/>
<feature type="compositionally biased region" description="Low complexity" evidence="1">
    <location>
        <begin position="27"/>
        <end position="36"/>
    </location>
</feature>
<dbReference type="OrthoDB" id="2554033at2759"/>
<gene>
    <name evidence="2" type="ORF">NEOLEDRAFT_1160346</name>
</gene>